<dbReference type="OrthoDB" id="3994514at2759"/>
<evidence type="ECO:0000313" key="1">
    <source>
        <dbReference type="EMBL" id="ODV86161.1"/>
    </source>
</evidence>
<sequence>MELILDSYTRDIPGLNNETSRATAFDSDQQSTVQASSVYSPVAQSKQSILDDDGVQTGTNTNNGDATFETSGTFNQSGFKFTTVSAVAGMFNKSSSVPKLVSPAEQNEVLAIPKQQLFELVSKNRQLKNENGMGDAVRLSSNTPNPFNSIRGVNKNQQEADTFKEAVQDQSLEESPTPAGKRRSVNVFSHLFTRFNSVRQPETMTKKKLEVNDMLNTADVYDIIDDYNYSDRGRAMRRAPVREKSLSPTSRKAAKFEFLSSSILREDRPQDQDQDQAQTFFTEEVNRNVFTEPLQPATYVSLASEQASTKGKTVRLKRFKNDIGTWCRTKMGPLMAPKATTQETTDTVGEECNFDATSTPTKADQIDRSLPLEYKSINKFDKNQVEARIIIVENQPDMNKFIKRGKFASDKLKNELLTTIQNGVIRLYKAENDRWYITIDISNLRNVKLGRV</sequence>
<evidence type="ECO:0000313" key="2">
    <source>
        <dbReference type="Proteomes" id="UP000094801"/>
    </source>
</evidence>
<accession>A0A1E4T369</accession>
<reference evidence="2" key="1">
    <citation type="submission" date="2016-04" db="EMBL/GenBank/DDBJ databases">
        <title>Comparative genomics of biotechnologically important yeasts.</title>
        <authorList>
            <consortium name="DOE Joint Genome Institute"/>
            <person name="Riley R."/>
            <person name="Haridas S."/>
            <person name="Wolfe K.H."/>
            <person name="Lopes M.R."/>
            <person name="Hittinger C.T."/>
            <person name="Goker M."/>
            <person name="Salamov A."/>
            <person name="Wisecaver J."/>
            <person name="Long T.M."/>
            <person name="Aerts A.L."/>
            <person name="Barry K."/>
            <person name="Choi C."/>
            <person name="Clum A."/>
            <person name="Coughlan A.Y."/>
            <person name="Deshpande S."/>
            <person name="Douglass A.P."/>
            <person name="Hanson S.J."/>
            <person name="Klenk H.-P."/>
            <person name="Labutti K."/>
            <person name="Lapidus A."/>
            <person name="Lindquist E."/>
            <person name="Lipzen A."/>
            <person name="Meier-Kolthoff J.P."/>
            <person name="Ohm R.A."/>
            <person name="Otillar R.P."/>
            <person name="Pangilinan J."/>
            <person name="Peng Y."/>
            <person name="Rokas A."/>
            <person name="Rosa C.A."/>
            <person name="Scheuner C."/>
            <person name="Sibirny A.A."/>
            <person name="Slot J.C."/>
            <person name="Stielow J.B."/>
            <person name="Sun H."/>
            <person name="Kurtzman C.P."/>
            <person name="Blackwell M."/>
            <person name="Grigoriev I.V."/>
            <person name="Jeffries T.W."/>
        </authorList>
    </citation>
    <scope>NUCLEOTIDE SEQUENCE [LARGE SCALE GENOMIC DNA]</scope>
    <source>
        <strain evidence="2">NRRL YB-2248</strain>
    </source>
</reference>
<dbReference type="EMBL" id="KV453850">
    <property type="protein sequence ID" value="ODV86161.1"/>
    <property type="molecule type" value="Genomic_DNA"/>
</dbReference>
<organism evidence="1 2">
    <name type="scientific">[Candida] arabinofermentans NRRL YB-2248</name>
    <dbReference type="NCBI Taxonomy" id="983967"/>
    <lineage>
        <taxon>Eukaryota</taxon>
        <taxon>Fungi</taxon>
        <taxon>Dikarya</taxon>
        <taxon>Ascomycota</taxon>
        <taxon>Saccharomycotina</taxon>
        <taxon>Pichiomycetes</taxon>
        <taxon>Pichiales</taxon>
        <taxon>Pichiaceae</taxon>
        <taxon>Ogataea</taxon>
        <taxon>Ogataea/Candida clade</taxon>
    </lineage>
</organism>
<dbReference type="Proteomes" id="UP000094801">
    <property type="component" value="Unassembled WGS sequence"/>
</dbReference>
<name>A0A1E4T369_9ASCO</name>
<protein>
    <submittedName>
        <fullName evidence="1">Uncharacterized protein</fullName>
    </submittedName>
</protein>
<gene>
    <name evidence="1" type="ORF">CANARDRAFT_127398</name>
</gene>
<dbReference type="AlphaFoldDB" id="A0A1E4T369"/>
<proteinExistence type="predicted"/>
<keyword evidence="2" id="KW-1185">Reference proteome</keyword>